<name>A0A151ZEA4_TIELA</name>
<dbReference type="Pfam" id="PF01237">
    <property type="entry name" value="Oxysterol_BP"/>
    <property type="match status" value="1"/>
</dbReference>
<dbReference type="GO" id="GO:0120009">
    <property type="term" value="P:intermembrane lipid transfer"/>
    <property type="evidence" value="ECO:0007669"/>
    <property type="project" value="UniProtKB-ARBA"/>
</dbReference>
<dbReference type="InParanoid" id="A0A151ZEA4"/>
<dbReference type="FunFam" id="2.40.160.120:FF:000001">
    <property type="entry name" value="Oxysterol-binding protein"/>
    <property type="match status" value="1"/>
</dbReference>
<dbReference type="PANTHER" id="PTHR10972">
    <property type="entry name" value="OXYSTEROL-BINDING PROTEIN-RELATED"/>
    <property type="match status" value="1"/>
</dbReference>
<dbReference type="SUPFAM" id="SSF144000">
    <property type="entry name" value="Oxysterol-binding protein-like"/>
    <property type="match status" value="1"/>
</dbReference>
<keyword evidence="4" id="KW-1185">Reference proteome</keyword>
<dbReference type="AlphaFoldDB" id="A0A151ZEA4"/>
<comment type="caution">
    <text evidence="3">The sequence shown here is derived from an EMBL/GenBank/DDBJ whole genome shotgun (WGS) entry which is preliminary data.</text>
</comment>
<dbReference type="GO" id="GO:0032934">
    <property type="term" value="F:sterol binding"/>
    <property type="evidence" value="ECO:0007669"/>
    <property type="project" value="TreeGrafter"/>
</dbReference>
<feature type="region of interest" description="Disordered" evidence="2">
    <location>
        <begin position="334"/>
        <end position="363"/>
    </location>
</feature>
<evidence type="ECO:0000256" key="1">
    <source>
        <dbReference type="ARBA" id="ARBA00008842"/>
    </source>
</evidence>
<dbReference type="PANTHER" id="PTHR10972:SF136">
    <property type="entry name" value="OXYSTEROL-BINDING PROTEIN 8"/>
    <property type="match status" value="1"/>
</dbReference>
<reference evidence="3 4" key="1">
    <citation type="submission" date="2015-12" db="EMBL/GenBank/DDBJ databases">
        <title>Dictyostelia acquired genes for synthesis and detection of signals that induce cell-type specialization by lateral gene transfer from prokaryotes.</title>
        <authorList>
            <person name="Gloeckner G."/>
            <person name="Schaap P."/>
        </authorList>
    </citation>
    <scope>NUCLEOTIDE SEQUENCE [LARGE SCALE GENOMIC DNA]</scope>
    <source>
        <strain evidence="3 4">TK</strain>
    </source>
</reference>
<proteinExistence type="inferred from homology"/>
<feature type="compositionally biased region" description="Basic and acidic residues" evidence="2">
    <location>
        <begin position="334"/>
        <end position="356"/>
    </location>
</feature>
<comment type="similarity">
    <text evidence="1">Belongs to the OSBP family.</text>
</comment>
<organism evidence="3 4">
    <name type="scientific">Tieghemostelium lacteum</name>
    <name type="common">Slime mold</name>
    <name type="synonym">Dictyostelium lacteum</name>
    <dbReference type="NCBI Taxonomy" id="361077"/>
    <lineage>
        <taxon>Eukaryota</taxon>
        <taxon>Amoebozoa</taxon>
        <taxon>Evosea</taxon>
        <taxon>Eumycetozoa</taxon>
        <taxon>Dictyostelia</taxon>
        <taxon>Dictyosteliales</taxon>
        <taxon>Raperosteliaceae</taxon>
        <taxon>Tieghemostelium</taxon>
    </lineage>
</organism>
<dbReference type="Proteomes" id="UP000076078">
    <property type="component" value="Unassembled WGS sequence"/>
</dbReference>
<dbReference type="OMA" id="MSEPLQY"/>
<accession>A0A151ZEA4</accession>
<evidence type="ECO:0000313" key="3">
    <source>
        <dbReference type="EMBL" id="KYQ92292.1"/>
    </source>
</evidence>
<dbReference type="FunCoup" id="A0A151ZEA4">
    <property type="interactions" value="132"/>
</dbReference>
<dbReference type="InterPro" id="IPR000648">
    <property type="entry name" value="Oxysterol-bd"/>
</dbReference>
<dbReference type="Gene3D" id="2.40.160.120">
    <property type="match status" value="1"/>
</dbReference>
<protein>
    <submittedName>
        <fullName evidence="3">Oxysterol binding family protein</fullName>
    </submittedName>
</protein>
<dbReference type="Gene3D" id="3.30.70.3490">
    <property type="match status" value="1"/>
</dbReference>
<dbReference type="OrthoDB" id="1854502at2759"/>
<evidence type="ECO:0000256" key="2">
    <source>
        <dbReference type="SAM" id="MobiDB-lite"/>
    </source>
</evidence>
<dbReference type="GO" id="GO:0005829">
    <property type="term" value="C:cytosol"/>
    <property type="evidence" value="ECO:0007669"/>
    <property type="project" value="TreeGrafter"/>
</dbReference>
<gene>
    <name evidence="3" type="ORF">DLAC_06776</name>
</gene>
<dbReference type="InterPro" id="IPR037239">
    <property type="entry name" value="OSBP_sf"/>
</dbReference>
<dbReference type="GO" id="GO:0016020">
    <property type="term" value="C:membrane"/>
    <property type="evidence" value="ECO:0007669"/>
    <property type="project" value="TreeGrafter"/>
</dbReference>
<dbReference type="EMBL" id="LODT01000030">
    <property type="protein sequence ID" value="KYQ92292.1"/>
    <property type="molecule type" value="Genomic_DNA"/>
</dbReference>
<evidence type="ECO:0000313" key="4">
    <source>
        <dbReference type="Proteomes" id="UP000076078"/>
    </source>
</evidence>
<sequence length="404" mass="46513">MFSGALNYMKSLVGIENLQVEESGDNKGNIEPEQRKGLLKQLSSYVGKDVTSLISLPVWIFEPVSFLQVMSEPLQYNGLLQKAAKTEDPYLRLAYLAAFNCALYSTAVRTRKPFNPILGETFEIVEKNGEFKFIAEQVSHHPPIGVSETTTEDYTLQLETELKSKFYGNSSEVEIGGTNHFTVNKTGDHYTWGHLVTCCHNIIIGSLWLDHYGDLVIQNHKTGEKCVLKFAKSGWLGAGRFTVHGEIFDENDEIRYRLSGKWNESLQMFQVMDNGTNNTVGKTLWEASKEQITNKFLFPKWVEENVIDISPEYEKILPPTDSRLRPDRRALEAGDLDLAGKQKHTLEEKQREDKKTRTTANQEWETNYFKKVDDEKHQYRWKFNGKYWEEREERVKANTTTKSD</sequence>